<name>A0ACC1C5H8_9ROSI</name>
<proteinExistence type="predicted"/>
<gene>
    <name evidence="1" type="ORF">Patl1_03097</name>
</gene>
<reference evidence="2" key="1">
    <citation type="journal article" date="2023" name="G3 (Bethesda)">
        <title>Genome assembly and association tests identify interacting loci associated with vigor, precocity, and sex in interspecific pistachio rootstocks.</title>
        <authorList>
            <person name="Palmer W."/>
            <person name="Jacygrad E."/>
            <person name="Sagayaradj S."/>
            <person name="Cavanaugh K."/>
            <person name="Han R."/>
            <person name="Bertier L."/>
            <person name="Beede B."/>
            <person name="Kafkas S."/>
            <person name="Golino D."/>
            <person name="Preece J."/>
            <person name="Michelmore R."/>
        </authorList>
    </citation>
    <scope>NUCLEOTIDE SEQUENCE [LARGE SCALE GENOMIC DNA]</scope>
</reference>
<sequence>MRKGRWQTNLCTCQYVYQKFLTGFIIISGSQLKNKGGSKN</sequence>
<evidence type="ECO:0000313" key="1">
    <source>
        <dbReference type="EMBL" id="KAJ0110772.1"/>
    </source>
</evidence>
<keyword evidence="2" id="KW-1185">Reference proteome</keyword>
<dbReference type="EMBL" id="CM047897">
    <property type="protein sequence ID" value="KAJ0110772.1"/>
    <property type="molecule type" value="Genomic_DNA"/>
</dbReference>
<organism evidence="1 2">
    <name type="scientific">Pistacia atlantica</name>
    <dbReference type="NCBI Taxonomy" id="434234"/>
    <lineage>
        <taxon>Eukaryota</taxon>
        <taxon>Viridiplantae</taxon>
        <taxon>Streptophyta</taxon>
        <taxon>Embryophyta</taxon>
        <taxon>Tracheophyta</taxon>
        <taxon>Spermatophyta</taxon>
        <taxon>Magnoliopsida</taxon>
        <taxon>eudicotyledons</taxon>
        <taxon>Gunneridae</taxon>
        <taxon>Pentapetalae</taxon>
        <taxon>rosids</taxon>
        <taxon>malvids</taxon>
        <taxon>Sapindales</taxon>
        <taxon>Anacardiaceae</taxon>
        <taxon>Pistacia</taxon>
    </lineage>
</organism>
<evidence type="ECO:0000313" key="2">
    <source>
        <dbReference type="Proteomes" id="UP001164250"/>
    </source>
</evidence>
<comment type="caution">
    <text evidence="1">The sequence shown here is derived from an EMBL/GenBank/DDBJ whole genome shotgun (WGS) entry which is preliminary data.</text>
</comment>
<accession>A0ACC1C5H8</accession>
<dbReference type="Proteomes" id="UP001164250">
    <property type="component" value="Chromosome 1"/>
</dbReference>
<protein>
    <submittedName>
        <fullName evidence="1">Uncharacterized protein</fullName>
    </submittedName>
</protein>